<evidence type="ECO:0000256" key="1">
    <source>
        <dbReference type="SAM" id="Phobius"/>
    </source>
</evidence>
<dbReference type="InterPro" id="IPR013099">
    <property type="entry name" value="K_chnl_dom"/>
</dbReference>
<accession>A0ABV5B6I2</accession>
<feature type="transmembrane region" description="Helical" evidence="1">
    <location>
        <begin position="64"/>
        <end position="88"/>
    </location>
</feature>
<evidence type="ECO:0000259" key="2">
    <source>
        <dbReference type="Pfam" id="PF07885"/>
    </source>
</evidence>
<feature type="transmembrane region" description="Helical" evidence="1">
    <location>
        <begin position="172"/>
        <end position="195"/>
    </location>
</feature>
<comment type="caution">
    <text evidence="3">The sequence shown here is derived from an EMBL/GenBank/DDBJ whole genome shotgun (WGS) entry which is preliminary data.</text>
</comment>
<feature type="transmembrane region" description="Helical" evidence="1">
    <location>
        <begin position="31"/>
        <end position="52"/>
    </location>
</feature>
<evidence type="ECO:0000313" key="3">
    <source>
        <dbReference type="EMBL" id="MFB5680529.1"/>
    </source>
</evidence>
<feature type="transmembrane region" description="Helical" evidence="1">
    <location>
        <begin position="100"/>
        <end position="120"/>
    </location>
</feature>
<dbReference type="GO" id="GO:0034220">
    <property type="term" value="P:monoatomic ion transmembrane transport"/>
    <property type="evidence" value="ECO:0007669"/>
    <property type="project" value="UniProtKB-KW"/>
</dbReference>
<sequence>MHIGILIFNIIGLIALVYGFYRLEKRFTSKAVLLAPILIYMLVTAEDLLGLIDIRNYVPGTGGLRALILLFCLASAVFYILYIFNKIAESAHDHVNLKSLMVRISTATACCIIFFTMIYTTVYKQFGDSSFSGDGIGEDTLSQFISFLYFSVATFTTVGYGDIAPRDNTARLVVIMEVCFSFITLTYALSMYSIFRKIFNGDKQTEKEED</sequence>
<protein>
    <submittedName>
        <fullName evidence="3">Potassium channel family protein</fullName>
    </submittedName>
</protein>
<feature type="domain" description="Potassium channel" evidence="2">
    <location>
        <begin position="112"/>
        <end position="193"/>
    </location>
</feature>
<feature type="transmembrane region" description="Helical" evidence="1">
    <location>
        <begin position="140"/>
        <end position="160"/>
    </location>
</feature>
<organism evidence="3 4">
    <name type="scientific">Paenibacillus terreus</name>
    <dbReference type="NCBI Taxonomy" id="1387834"/>
    <lineage>
        <taxon>Bacteria</taxon>
        <taxon>Bacillati</taxon>
        <taxon>Bacillota</taxon>
        <taxon>Bacilli</taxon>
        <taxon>Bacillales</taxon>
        <taxon>Paenibacillaceae</taxon>
        <taxon>Paenibacillus</taxon>
    </lineage>
</organism>
<dbReference type="RefSeq" id="WP_375533135.1">
    <property type="nucleotide sequence ID" value="NZ_JBHIRX010000011.1"/>
</dbReference>
<keyword evidence="1" id="KW-1133">Transmembrane helix</keyword>
<keyword evidence="4" id="KW-1185">Reference proteome</keyword>
<dbReference type="Gene3D" id="1.10.287.70">
    <property type="match status" value="1"/>
</dbReference>
<dbReference type="EMBL" id="JBHILM010000005">
    <property type="protein sequence ID" value="MFB5680529.1"/>
    <property type="molecule type" value="Genomic_DNA"/>
</dbReference>
<keyword evidence="3" id="KW-0407">Ion channel</keyword>
<reference evidence="3 4" key="1">
    <citation type="submission" date="2024-09" db="EMBL/GenBank/DDBJ databases">
        <authorList>
            <person name="Ruan L."/>
        </authorList>
    </citation>
    <scope>NUCLEOTIDE SEQUENCE [LARGE SCALE GENOMIC DNA]</scope>
    <source>
        <strain evidence="3 4">D33</strain>
    </source>
</reference>
<dbReference type="Pfam" id="PF07885">
    <property type="entry name" value="Ion_trans_2"/>
    <property type="match status" value="1"/>
</dbReference>
<gene>
    <name evidence="3" type="ORF">ACE3NQ_06360</name>
</gene>
<keyword evidence="3" id="KW-0406">Ion transport</keyword>
<feature type="transmembrane region" description="Helical" evidence="1">
    <location>
        <begin position="6"/>
        <end position="24"/>
    </location>
</feature>
<keyword evidence="3" id="KW-0813">Transport</keyword>
<keyword evidence="1" id="KW-0472">Membrane</keyword>
<dbReference type="Proteomes" id="UP001580407">
    <property type="component" value="Unassembled WGS sequence"/>
</dbReference>
<keyword evidence="1" id="KW-0812">Transmembrane</keyword>
<dbReference type="SUPFAM" id="SSF81324">
    <property type="entry name" value="Voltage-gated potassium channels"/>
    <property type="match status" value="1"/>
</dbReference>
<evidence type="ECO:0000313" key="4">
    <source>
        <dbReference type="Proteomes" id="UP001580407"/>
    </source>
</evidence>
<name>A0ABV5B6I2_9BACL</name>
<proteinExistence type="predicted"/>